<evidence type="ECO:0000256" key="4">
    <source>
        <dbReference type="ARBA" id="ARBA00015653"/>
    </source>
</evidence>
<dbReference type="GO" id="GO:0005829">
    <property type="term" value="C:cytosol"/>
    <property type="evidence" value="ECO:0007669"/>
    <property type="project" value="InterPro"/>
</dbReference>
<sequence>MAAVNWWVSAFRTGVPCQISEYSAIFSLGNIIGFVIFIGITVTSTVSSKEIMGSVCEQPIFSCKAHVFHIDPKTKRSWVSASTAAVSVSFFYDSTRSLYRIISVEGSKAVINSTITPNMTFTKTSQKFGQWSDVRANTVYGLGFSSEAELGKFIEKFHEVKEATKLASAKLQSNSSSVTPATSANVSPITSRSGMPSSEQDLIDPPNSSMINSNVSASNNPNPNANMISAQNSVSSNTESPQHQGKSTQLGSTQAGQSAEMQLKYENDRLKLALAQSSANAKKWEVELATLKTNNARLTSALQESTANVDEWKRQLQLYKEENARVKAKYAELEAGKIAEGNSEALRLRVEALESELRTRNEEIKALTMATKNKDFVALQKENTELRDMLNVVQEQLELALCANKVQKQNLDTLNARLAGFIQDLDFCIYGIREMCEWMTQNDTKGEVPKGRTCGYCSKRSIRISCEKMVVLSSFLAPQEGIRHEEPNTTVYINDREVGKGTLYITESLLSWIDSDTQQGFSLEYPHISLHAISRDQQVHPRQCLYIMVDAKVDLPDVPLPPSPDNSSENEDEEGDTPMTEMRFEPDDTNNLDAMFQAMNQCQALHPDPQDSFSDAEEDIYEDAEEDDFEYYEVGAGDAPYILPTEQIGANHNGTEADEPMDVEAGQFEDAEEDP</sequence>
<dbReference type="GO" id="GO:0035256">
    <property type="term" value="F:G protein-coupled glutamate receptor binding"/>
    <property type="evidence" value="ECO:0007669"/>
    <property type="project" value="InterPro"/>
</dbReference>
<dbReference type="FunFam" id="2.30.29.30:FF:000014">
    <property type="entry name" value="Homer homolog 1 (Drosophila)"/>
    <property type="match status" value="1"/>
</dbReference>
<feature type="compositionally biased region" description="Acidic residues" evidence="13">
    <location>
        <begin position="656"/>
        <end position="675"/>
    </location>
</feature>
<dbReference type="Pfam" id="PF00568">
    <property type="entry name" value="WH1"/>
    <property type="match status" value="1"/>
</dbReference>
<dbReference type="Proteomes" id="UP001258017">
    <property type="component" value="Unassembled WGS sequence"/>
</dbReference>
<proteinExistence type="inferred from homology"/>
<dbReference type="InterPro" id="IPR039924">
    <property type="entry name" value="ICln/Lot5/Saf5"/>
</dbReference>
<evidence type="ECO:0000256" key="1">
    <source>
        <dbReference type="ARBA" id="ARBA00004123"/>
    </source>
</evidence>
<dbReference type="GO" id="GO:0014069">
    <property type="term" value="C:postsynaptic density"/>
    <property type="evidence" value="ECO:0007669"/>
    <property type="project" value="UniProtKB-SubCell"/>
</dbReference>
<dbReference type="GO" id="GO:0006821">
    <property type="term" value="P:chloride transport"/>
    <property type="evidence" value="ECO:0007669"/>
    <property type="project" value="InterPro"/>
</dbReference>
<keyword evidence="14" id="KW-0472">Membrane</keyword>
<evidence type="ECO:0000256" key="6">
    <source>
        <dbReference type="ARBA" id="ARBA00023018"/>
    </source>
</evidence>
<feature type="coiled-coil region" evidence="12">
    <location>
        <begin position="267"/>
        <end position="396"/>
    </location>
</feature>
<comment type="function">
    <text evidence="11">Involved in both the assembly of spliceosomal snRNPs and the methylation of Sm proteins. Chaperone that regulates the assembly of spliceosomal U1, U2, U4 and U5 small nuclear ribonucleoproteins (snRNPs), the building blocks of the spliceosome, and thereby plays an important role in the splicing of cellular pre-mRNAs. Most spliceosomal snRNPs contain a common set of Sm proteins SNRPB, SNRPD1, SNRPD2, SNRPD3, SNRPE, SNRPF and SNRPG that assemble in a heptameric protein ring on the Sm site of the small nuclear RNA to form the core snRNP (Sm core). In the cytosol, the Sm proteins SNRPD1, SNRPD2, SNRPE, SNRPF and SNRPG are trapped in an inactive 6S pICln-Sm complex by the chaperone CLNS1A that controls the assembly of the core snRNP. Dissociation by the SMN complex of CLNS1A from the trapped Sm proteins and their transfer to an SMN-Sm complex triggers the assembly of core snRNPs and their transport to the nucleus.</text>
</comment>
<name>A0AAD9RQ83_9HYME</name>
<dbReference type="Pfam" id="PF03517">
    <property type="entry name" value="Voldacs"/>
    <property type="match status" value="1"/>
</dbReference>
<dbReference type="GO" id="GO:0006884">
    <property type="term" value="P:cell volume homeostasis"/>
    <property type="evidence" value="ECO:0007669"/>
    <property type="project" value="InterPro"/>
</dbReference>
<dbReference type="GO" id="GO:0005886">
    <property type="term" value="C:plasma membrane"/>
    <property type="evidence" value="ECO:0007669"/>
    <property type="project" value="InterPro"/>
</dbReference>
<keyword evidence="17" id="KW-1185">Reference proteome</keyword>
<dbReference type="CDD" id="cd01206">
    <property type="entry name" value="EVH1_Homer_Vesl"/>
    <property type="match status" value="1"/>
</dbReference>
<organism evidence="16 17">
    <name type="scientific">Odynerus spinipes</name>
    <dbReference type="NCBI Taxonomy" id="1348599"/>
    <lineage>
        <taxon>Eukaryota</taxon>
        <taxon>Metazoa</taxon>
        <taxon>Ecdysozoa</taxon>
        <taxon>Arthropoda</taxon>
        <taxon>Hexapoda</taxon>
        <taxon>Insecta</taxon>
        <taxon>Pterygota</taxon>
        <taxon>Neoptera</taxon>
        <taxon>Endopterygota</taxon>
        <taxon>Hymenoptera</taxon>
        <taxon>Apocrita</taxon>
        <taxon>Aculeata</taxon>
        <taxon>Vespoidea</taxon>
        <taxon>Vespidae</taxon>
        <taxon>Eumeninae</taxon>
        <taxon>Odynerus</taxon>
    </lineage>
</organism>
<dbReference type="InterPro" id="IPR000697">
    <property type="entry name" value="WH1/EVH1_dom"/>
</dbReference>
<comment type="subcellular location">
    <subcellularLocation>
        <location evidence="2">Cytoplasm</location>
    </subcellularLocation>
    <subcellularLocation>
        <location evidence="1">Nucleus</location>
    </subcellularLocation>
    <subcellularLocation>
        <location evidence="10">Postsynaptic density</location>
    </subcellularLocation>
</comment>
<comment type="similarity">
    <text evidence="3">Belongs to the pICln (TC 1.A.47) family.</text>
</comment>
<dbReference type="InterPro" id="IPR003521">
    <property type="entry name" value="ICln"/>
</dbReference>
<keyword evidence="7 12" id="KW-0175">Coiled coil</keyword>
<evidence type="ECO:0000259" key="15">
    <source>
        <dbReference type="PROSITE" id="PS50229"/>
    </source>
</evidence>
<evidence type="ECO:0000256" key="11">
    <source>
        <dbReference type="ARBA" id="ARBA00045890"/>
    </source>
</evidence>
<feature type="compositionally biased region" description="Low complexity" evidence="13">
    <location>
        <begin position="212"/>
        <end position="226"/>
    </location>
</feature>
<evidence type="ECO:0000256" key="3">
    <source>
        <dbReference type="ARBA" id="ARBA00007054"/>
    </source>
</evidence>
<evidence type="ECO:0000313" key="17">
    <source>
        <dbReference type="Proteomes" id="UP001258017"/>
    </source>
</evidence>
<feature type="region of interest" description="Disordered" evidence="13">
    <location>
        <begin position="556"/>
        <end position="587"/>
    </location>
</feature>
<dbReference type="AlphaFoldDB" id="A0AAD9RQ83"/>
<dbReference type="GO" id="GO:0007216">
    <property type="term" value="P:G protein-coupled glutamate receptor signaling pathway"/>
    <property type="evidence" value="ECO:0007669"/>
    <property type="project" value="InterPro"/>
</dbReference>
<dbReference type="GO" id="GO:0034709">
    <property type="term" value="C:methylosome"/>
    <property type="evidence" value="ECO:0007669"/>
    <property type="project" value="InterPro"/>
</dbReference>
<keyword evidence="14" id="KW-1133">Transmembrane helix</keyword>
<evidence type="ECO:0000256" key="14">
    <source>
        <dbReference type="SAM" id="Phobius"/>
    </source>
</evidence>
<dbReference type="InterPro" id="IPR011993">
    <property type="entry name" value="PH-like_dom_sf"/>
</dbReference>
<dbReference type="GO" id="GO:0005634">
    <property type="term" value="C:nucleus"/>
    <property type="evidence" value="ECO:0007669"/>
    <property type="project" value="UniProtKB-SubCell"/>
</dbReference>
<dbReference type="EMBL" id="JAIFRP010000029">
    <property type="protein sequence ID" value="KAK2583920.1"/>
    <property type="molecule type" value="Genomic_DNA"/>
</dbReference>
<keyword evidence="8" id="KW-0539">Nucleus</keyword>
<comment type="similarity">
    <text evidence="9">Belongs to the Homer family.</text>
</comment>
<feature type="transmembrane region" description="Helical" evidence="14">
    <location>
        <begin position="22"/>
        <end position="42"/>
    </location>
</feature>
<dbReference type="PRINTS" id="PR01348">
    <property type="entry name" value="ICLNCHANNEL"/>
</dbReference>
<dbReference type="GO" id="GO:0000387">
    <property type="term" value="P:spliceosomal snRNP assembly"/>
    <property type="evidence" value="ECO:0007669"/>
    <property type="project" value="InterPro"/>
</dbReference>
<feature type="region of interest" description="Disordered" evidence="13">
    <location>
        <begin position="650"/>
        <end position="675"/>
    </location>
</feature>
<dbReference type="SUPFAM" id="SSF50729">
    <property type="entry name" value="PH domain-like"/>
    <property type="match status" value="1"/>
</dbReference>
<accession>A0AAD9RQ83</accession>
<evidence type="ECO:0000256" key="13">
    <source>
        <dbReference type="SAM" id="MobiDB-lite"/>
    </source>
</evidence>
<evidence type="ECO:0000256" key="10">
    <source>
        <dbReference type="ARBA" id="ARBA00034105"/>
    </source>
</evidence>
<evidence type="ECO:0000256" key="7">
    <source>
        <dbReference type="ARBA" id="ARBA00023054"/>
    </source>
</evidence>
<dbReference type="SMART" id="SM00461">
    <property type="entry name" value="WH1"/>
    <property type="match status" value="1"/>
</dbReference>
<dbReference type="Gene3D" id="2.30.29.30">
    <property type="entry name" value="Pleckstrin-homology domain (PH domain)/Phosphotyrosine-binding domain (PTB)"/>
    <property type="match status" value="2"/>
</dbReference>
<evidence type="ECO:0000256" key="5">
    <source>
        <dbReference type="ARBA" id="ARBA00022490"/>
    </source>
</evidence>
<evidence type="ECO:0000256" key="9">
    <source>
        <dbReference type="ARBA" id="ARBA00023606"/>
    </source>
</evidence>
<keyword evidence="6" id="KW-0770">Synapse</keyword>
<reference evidence="16" key="1">
    <citation type="submission" date="2021-08" db="EMBL/GenBank/DDBJ databases">
        <authorList>
            <person name="Misof B."/>
            <person name="Oliver O."/>
            <person name="Podsiadlowski L."/>
            <person name="Donath A."/>
            <person name="Peters R."/>
            <person name="Mayer C."/>
            <person name="Rust J."/>
            <person name="Gunkel S."/>
            <person name="Lesny P."/>
            <person name="Martin S."/>
            <person name="Oeyen J.P."/>
            <person name="Petersen M."/>
            <person name="Panagiotis P."/>
            <person name="Wilbrandt J."/>
            <person name="Tanja T."/>
        </authorList>
    </citation>
    <scope>NUCLEOTIDE SEQUENCE</scope>
    <source>
        <strain evidence="16">GBR_01_08_01A</strain>
        <tissue evidence="16">Thorax + abdomen</tissue>
    </source>
</reference>
<evidence type="ECO:0000256" key="2">
    <source>
        <dbReference type="ARBA" id="ARBA00004496"/>
    </source>
</evidence>
<gene>
    <name evidence="16" type="ORF">KPH14_001185</name>
</gene>
<feature type="domain" description="WH1" evidence="15">
    <location>
        <begin position="52"/>
        <end position="164"/>
    </location>
</feature>
<comment type="caution">
    <text evidence="16">The sequence shown here is derived from an EMBL/GenBank/DDBJ whole genome shotgun (WGS) entry which is preliminary data.</text>
</comment>
<feature type="compositionally biased region" description="Polar residues" evidence="13">
    <location>
        <begin position="227"/>
        <end position="258"/>
    </location>
</feature>
<evidence type="ECO:0000256" key="12">
    <source>
        <dbReference type="SAM" id="Coils"/>
    </source>
</evidence>
<dbReference type="InterPro" id="IPR045027">
    <property type="entry name" value="Homer"/>
</dbReference>
<keyword evidence="5" id="KW-0963">Cytoplasm</keyword>
<keyword evidence="14" id="KW-0812">Transmembrane</keyword>
<reference evidence="16" key="2">
    <citation type="journal article" date="2023" name="Commun. Biol.">
        <title>Intrasexual cuticular hydrocarbon dimorphism in a wasp sheds light on hydrocarbon biosynthesis genes in Hymenoptera.</title>
        <authorList>
            <person name="Moris V.C."/>
            <person name="Podsiadlowski L."/>
            <person name="Martin S."/>
            <person name="Oeyen J.P."/>
            <person name="Donath A."/>
            <person name="Petersen M."/>
            <person name="Wilbrandt J."/>
            <person name="Misof B."/>
            <person name="Liedtke D."/>
            <person name="Thamm M."/>
            <person name="Scheiner R."/>
            <person name="Schmitt T."/>
            <person name="Niehuis O."/>
        </authorList>
    </citation>
    <scope>NUCLEOTIDE SEQUENCE</scope>
    <source>
        <strain evidence="16">GBR_01_08_01A</strain>
    </source>
</reference>
<evidence type="ECO:0000256" key="8">
    <source>
        <dbReference type="ARBA" id="ARBA00023242"/>
    </source>
</evidence>
<dbReference type="InterPro" id="IPR044100">
    <property type="entry name" value="Homer_EVH1"/>
</dbReference>
<feature type="compositionally biased region" description="Polar residues" evidence="13">
    <location>
        <begin position="170"/>
        <end position="211"/>
    </location>
</feature>
<dbReference type="PANTHER" id="PTHR10918">
    <property type="entry name" value="HOMER"/>
    <property type="match status" value="1"/>
</dbReference>
<dbReference type="GO" id="GO:0034715">
    <property type="term" value="C:pICln-Sm protein complex"/>
    <property type="evidence" value="ECO:0007669"/>
    <property type="project" value="InterPro"/>
</dbReference>
<feature type="region of interest" description="Disordered" evidence="13">
    <location>
        <begin position="169"/>
        <end position="258"/>
    </location>
</feature>
<evidence type="ECO:0000313" key="16">
    <source>
        <dbReference type="EMBL" id="KAK2583920.1"/>
    </source>
</evidence>
<dbReference type="PROSITE" id="PS50229">
    <property type="entry name" value="WH1"/>
    <property type="match status" value="1"/>
</dbReference>
<protein>
    <recommendedName>
        <fullName evidence="4">Methylosome subunit pICln</fullName>
    </recommendedName>
</protein>